<organism evidence="1 2">
    <name type="scientific">Arabidopsis thaliana</name>
    <name type="common">Mouse-ear cress</name>
    <dbReference type="NCBI Taxonomy" id="3702"/>
    <lineage>
        <taxon>Eukaryota</taxon>
        <taxon>Viridiplantae</taxon>
        <taxon>Streptophyta</taxon>
        <taxon>Embryophyta</taxon>
        <taxon>Tracheophyta</taxon>
        <taxon>Spermatophyta</taxon>
        <taxon>Magnoliopsida</taxon>
        <taxon>eudicotyledons</taxon>
        <taxon>Gunneridae</taxon>
        <taxon>Pentapetalae</taxon>
        <taxon>rosids</taxon>
        <taxon>malvids</taxon>
        <taxon>Brassicales</taxon>
        <taxon>Brassicaceae</taxon>
        <taxon>Camelineae</taxon>
        <taxon>Arabidopsis</taxon>
    </lineage>
</organism>
<name>A0A178U6C0_ARATH</name>
<dbReference type="Proteomes" id="UP000078284">
    <property type="component" value="Unassembled WGS sequence"/>
</dbReference>
<evidence type="ECO:0000313" key="1">
    <source>
        <dbReference type="EMBL" id="OAO89175.1"/>
    </source>
</evidence>
<reference evidence="2" key="1">
    <citation type="journal article" date="2016" name="Proc. Natl. Acad. Sci. U.S.A.">
        <title>Chromosome-level assembly of Arabidopsis thaliana Ler reveals the extent of translocation and inversion polymorphisms.</title>
        <authorList>
            <person name="Zapata L."/>
            <person name="Ding J."/>
            <person name="Willing E.M."/>
            <person name="Hartwig B."/>
            <person name="Bezdan D."/>
            <person name="Jiao W.B."/>
            <person name="Patel V."/>
            <person name="Velikkakam James G."/>
            <person name="Koornneef M."/>
            <person name="Ossowski S."/>
            <person name="Schneeberger K."/>
        </authorList>
    </citation>
    <scope>NUCLEOTIDE SEQUENCE [LARGE SCALE GENOMIC DNA]</scope>
    <source>
        <strain evidence="2">cv. Landsberg erecta</strain>
    </source>
</reference>
<keyword evidence="1" id="KW-0496">Mitochondrion</keyword>
<comment type="caution">
    <text evidence="1">The sequence shown here is derived from an EMBL/GenBank/DDBJ whole genome shotgun (WGS) entry which is preliminary data.</text>
</comment>
<geneLocation type="mitochondrion" evidence="1"/>
<evidence type="ECO:0000313" key="2">
    <source>
        <dbReference type="Proteomes" id="UP000078284"/>
    </source>
</evidence>
<sequence>MGKTSSSGHLQSQSPFATFYSFNRRSSVPETKLRKLTLYLYPVLGGRVLYSRLWTFRFDR</sequence>
<proteinExistence type="predicted"/>
<dbReference type="EMBL" id="LUHQ01000021">
    <property type="protein sequence ID" value="OAO89175.1"/>
    <property type="molecule type" value="Genomic_DNA"/>
</dbReference>
<accession>A0A178U6C0</accession>
<protein>
    <submittedName>
        <fullName evidence="1">Uncharacterized protein</fullName>
    </submittedName>
</protein>
<gene>
    <name evidence="1" type="ORF">AXX17_ATUG04040</name>
</gene>
<dbReference type="AlphaFoldDB" id="A0A178U6C0"/>